<gene>
    <name evidence="5" type="ORF">EYC98_03530</name>
</gene>
<dbReference type="CDD" id="cd02968">
    <property type="entry name" value="SCO"/>
    <property type="match status" value="1"/>
</dbReference>
<proteinExistence type="inferred from homology"/>
<dbReference type="PROSITE" id="PS51352">
    <property type="entry name" value="THIOREDOXIN_2"/>
    <property type="match status" value="1"/>
</dbReference>
<keyword evidence="3" id="KW-0472">Membrane</keyword>
<name>A0ABT3TCC8_9GAMM</name>
<keyword evidence="3" id="KW-1133">Transmembrane helix</keyword>
<evidence type="ECO:0000313" key="6">
    <source>
        <dbReference type="Proteomes" id="UP001143362"/>
    </source>
</evidence>
<comment type="caution">
    <text evidence="5">The sequence shown here is derived from an EMBL/GenBank/DDBJ whole genome shotgun (WGS) entry which is preliminary data.</text>
</comment>
<keyword evidence="3" id="KW-0812">Transmembrane</keyword>
<evidence type="ECO:0000313" key="5">
    <source>
        <dbReference type="EMBL" id="MCX2979931.1"/>
    </source>
</evidence>
<organism evidence="5 6">
    <name type="scientific">Candidatus Litorirhabdus singularis</name>
    <dbReference type="NCBI Taxonomy" id="2518993"/>
    <lineage>
        <taxon>Bacteria</taxon>
        <taxon>Pseudomonadati</taxon>
        <taxon>Pseudomonadota</taxon>
        <taxon>Gammaproteobacteria</taxon>
        <taxon>Cellvibrionales</taxon>
        <taxon>Halieaceae</taxon>
        <taxon>Candidatus Litorirhabdus</taxon>
    </lineage>
</organism>
<comment type="similarity">
    <text evidence="1">Belongs to the SCO1/2 family.</text>
</comment>
<dbReference type="PANTHER" id="PTHR12151">
    <property type="entry name" value="ELECTRON TRANSPORT PROTIN SCO1/SENC FAMILY MEMBER"/>
    <property type="match status" value="1"/>
</dbReference>
<dbReference type="Gene3D" id="3.40.30.10">
    <property type="entry name" value="Glutaredoxin"/>
    <property type="match status" value="1"/>
</dbReference>
<dbReference type="InterPro" id="IPR036249">
    <property type="entry name" value="Thioredoxin-like_sf"/>
</dbReference>
<dbReference type="InterPro" id="IPR003782">
    <property type="entry name" value="SCO1/SenC"/>
</dbReference>
<protein>
    <submittedName>
        <fullName evidence="5">SCO family protein</fullName>
    </submittedName>
</protein>
<evidence type="ECO:0000256" key="3">
    <source>
        <dbReference type="SAM" id="Phobius"/>
    </source>
</evidence>
<feature type="transmembrane region" description="Helical" evidence="3">
    <location>
        <begin position="16"/>
        <end position="35"/>
    </location>
</feature>
<evidence type="ECO:0000256" key="1">
    <source>
        <dbReference type="ARBA" id="ARBA00010996"/>
    </source>
</evidence>
<dbReference type="Pfam" id="PF02630">
    <property type="entry name" value="SCO1-SenC"/>
    <property type="match status" value="1"/>
</dbReference>
<dbReference type="Proteomes" id="UP001143362">
    <property type="component" value="Unassembled WGS sequence"/>
</dbReference>
<dbReference type="InterPro" id="IPR013766">
    <property type="entry name" value="Thioredoxin_domain"/>
</dbReference>
<dbReference type="RefSeq" id="WP_279243916.1">
    <property type="nucleotide sequence ID" value="NZ_SHNN01000001.1"/>
</dbReference>
<dbReference type="EMBL" id="SHNN01000001">
    <property type="protein sequence ID" value="MCX2979931.1"/>
    <property type="molecule type" value="Genomic_DNA"/>
</dbReference>
<reference evidence="5" key="1">
    <citation type="submission" date="2019-02" db="EMBL/GenBank/DDBJ databases">
        <authorList>
            <person name="Li S.-H."/>
        </authorList>
    </citation>
    <scope>NUCLEOTIDE SEQUENCE</scope>
    <source>
        <strain evidence="5">IMCC14734</strain>
    </source>
</reference>
<dbReference type="SUPFAM" id="SSF52833">
    <property type="entry name" value="Thioredoxin-like"/>
    <property type="match status" value="1"/>
</dbReference>
<keyword evidence="6" id="KW-1185">Reference proteome</keyword>
<evidence type="ECO:0000259" key="4">
    <source>
        <dbReference type="PROSITE" id="PS51352"/>
    </source>
</evidence>
<sequence length="225" mass="25158">MTQSPSTLQAKQKRGIALTVLGLLIFIAISIGGFVNKVNQPRVLTPSELKINRAFLFEKPRMLPEFALTDHLGQPFTPTSLEGGWTLIFFGFTYCPDVCPTTMAQLATFMESLAGLPEAEDTRVIMVSVDPARDSVEKLAAYVPYFNPDFVGVTGEFLEVHRFATSLNTPFRKVPGQGEDYLIDHSANVVLINPRGDFHAFFKGPLDLPKMKLTYRSIRAVWEWD</sequence>
<dbReference type="PANTHER" id="PTHR12151:SF25">
    <property type="entry name" value="LINALOOL DEHYDRATASE_ISOMERASE DOMAIN-CONTAINING PROTEIN"/>
    <property type="match status" value="1"/>
</dbReference>
<feature type="domain" description="Thioredoxin" evidence="4">
    <location>
        <begin position="57"/>
        <end position="220"/>
    </location>
</feature>
<accession>A0ABT3TCC8</accession>
<keyword evidence="2" id="KW-0186">Copper</keyword>
<evidence type="ECO:0000256" key="2">
    <source>
        <dbReference type="ARBA" id="ARBA00023008"/>
    </source>
</evidence>